<feature type="domain" description="Ion transport" evidence="13">
    <location>
        <begin position="378"/>
        <end position="601"/>
    </location>
</feature>
<feature type="transmembrane region" description="Helical" evidence="12">
    <location>
        <begin position="529"/>
        <end position="548"/>
    </location>
</feature>
<dbReference type="InterPro" id="IPR027359">
    <property type="entry name" value="Volt_channel_dom_sf"/>
</dbReference>
<feature type="transmembrane region" description="Helical" evidence="12">
    <location>
        <begin position="1566"/>
        <end position="1586"/>
    </location>
</feature>
<name>A0A5A8DU14_CAFRO</name>
<comment type="caution">
    <text evidence="14">The sequence shown here is derived from an EMBL/GenBank/DDBJ whole genome shotgun (WGS) entry which is preliminary data.</text>
</comment>
<feature type="compositionally biased region" description="Polar residues" evidence="11">
    <location>
        <begin position="807"/>
        <end position="843"/>
    </location>
</feature>
<feature type="transmembrane region" description="Helical" evidence="12">
    <location>
        <begin position="1274"/>
        <end position="1301"/>
    </location>
</feature>
<feature type="domain" description="Ion transport" evidence="13">
    <location>
        <begin position="1527"/>
        <end position="1792"/>
    </location>
</feature>
<organism evidence="14 15">
    <name type="scientific">Cafeteria roenbergensis</name>
    <name type="common">Marine flagellate</name>
    <dbReference type="NCBI Taxonomy" id="33653"/>
    <lineage>
        <taxon>Eukaryota</taxon>
        <taxon>Sar</taxon>
        <taxon>Stramenopiles</taxon>
        <taxon>Bigyra</taxon>
        <taxon>Opalozoa</taxon>
        <taxon>Bicosoecida</taxon>
        <taxon>Cafeteriaceae</taxon>
        <taxon>Cafeteria</taxon>
    </lineage>
</organism>
<proteinExistence type="predicted"/>
<feature type="transmembrane region" description="Helical" evidence="12">
    <location>
        <begin position="1759"/>
        <end position="1783"/>
    </location>
</feature>
<feature type="region of interest" description="Disordered" evidence="11">
    <location>
        <begin position="653"/>
        <end position="922"/>
    </location>
</feature>
<feature type="transmembrane region" description="Helical" evidence="12">
    <location>
        <begin position="449"/>
        <end position="470"/>
    </location>
</feature>
<dbReference type="OrthoDB" id="431720at2759"/>
<feature type="compositionally biased region" description="Basic and acidic residues" evidence="11">
    <location>
        <begin position="341"/>
        <end position="351"/>
    </location>
</feature>
<feature type="region of interest" description="Disordered" evidence="11">
    <location>
        <begin position="953"/>
        <end position="1101"/>
    </location>
</feature>
<evidence type="ECO:0000256" key="11">
    <source>
        <dbReference type="SAM" id="MobiDB-lite"/>
    </source>
</evidence>
<feature type="compositionally biased region" description="Low complexity" evidence="11">
    <location>
        <begin position="847"/>
        <end position="871"/>
    </location>
</feature>
<feature type="transmembrane region" description="Helical" evidence="12">
    <location>
        <begin position="1909"/>
        <end position="1933"/>
    </location>
</feature>
<evidence type="ECO:0000313" key="15">
    <source>
        <dbReference type="Proteomes" id="UP000322899"/>
    </source>
</evidence>
<feature type="transmembrane region" description="Helical" evidence="12">
    <location>
        <begin position="2036"/>
        <end position="2060"/>
    </location>
</feature>
<feature type="transmembrane region" description="Helical" evidence="12">
    <location>
        <begin position="392"/>
        <end position="412"/>
    </location>
</feature>
<evidence type="ECO:0000313" key="14">
    <source>
        <dbReference type="EMBL" id="KAA0168758.1"/>
    </source>
</evidence>
<feature type="compositionally biased region" description="Basic and acidic residues" evidence="11">
    <location>
        <begin position="1069"/>
        <end position="1083"/>
    </location>
</feature>
<keyword evidence="10" id="KW-0407">Ion channel</keyword>
<feature type="transmembrane region" description="Helical" evidence="12">
    <location>
        <begin position="1867"/>
        <end position="1889"/>
    </location>
</feature>
<dbReference type="FunFam" id="1.20.120.350:FF:000068">
    <property type="entry name" value="Sodium channel protein"/>
    <property type="match status" value="1"/>
</dbReference>
<evidence type="ECO:0000256" key="5">
    <source>
        <dbReference type="ARBA" id="ARBA00022882"/>
    </source>
</evidence>
<keyword evidence="4" id="KW-0677">Repeat</keyword>
<evidence type="ECO:0000256" key="4">
    <source>
        <dbReference type="ARBA" id="ARBA00022737"/>
    </source>
</evidence>
<protein>
    <recommendedName>
        <fullName evidence="13">Ion transport domain-containing protein</fullName>
    </recommendedName>
</protein>
<feature type="domain" description="Ion transport" evidence="13">
    <location>
        <begin position="129"/>
        <end position="188"/>
    </location>
</feature>
<feature type="region of interest" description="Disordered" evidence="11">
    <location>
        <begin position="2328"/>
        <end position="2395"/>
    </location>
</feature>
<dbReference type="InterPro" id="IPR043203">
    <property type="entry name" value="VGCC_Ca_Na"/>
</dbReference>
<evidence type="ECO:0000256" key="8">
    <source>
        <dbReference type="ARBA" id="ARBA00023136"/>
    </source>
</evidence>
<dbReference type="GO" id="GO:0005248">
    <property type="term" value="F:voltage-gated sodium channel activity"/>
    <property type="evidence" value="ECO:0007669"/>
    <property type="project" value="TreeGrafter"/>
</dbReference>
<feature type="transmembrane region" description="Helical" evidence="12">
    <location>
        <begin position="1832"/>
        <end position="1855"/>
    </location>
</feature>
<dbReference type="Gene3D" id="1.20.120.350">
    <property type="entry name" value="Voltage-gated potassium channels. Chain C"/>
    <property type="match status" value="5"/>
</dbReference>
<sequence length="2395" mass="253831">MAAAVRLPGAMTTGSRAEMPRPVDQDDAAMGDAAFGASQRSLRSGSKRSLPRSGSSQASMSSRQPSELSPAESEEARFINDVVLDVRRNSLNPEAATRQAIQARLRRERSGFGNARQWQIWLRDEVVRHPLFDAFILVCIILNSVTLAMSNPLMDPNSDLAGVLEITDVVFTGIFTIEMLTKMFALGVFDGKVCGLRCCGEDVPFFGGIISLPAKAGQMPVAKPRAGGGTAIAPISSAAIAAPPALASLPPGTAAAPSARPMAGSAMRLARPPRAEQSGSAASTDTSAVRVTPVAIAGHGVHGVEGEMPSSGASSPVAAFDENDADLGAEATGIDGAAASEHADGGRDDAARGGQVDESEHLEAIEERVRAVVDDAAEKFPRAYLGSPWNGLDFIIVVAALLGYIPAVGAAGGSGVRLMRVLRPLRSVNRLPSLRVIISTMLDSFRGMVSVMVLVLFLFVIYGIVGVLFFNGALHQRCYDTGSVPPAPPPFAPEEDTYALDGYCSTMPGFAYQCPAGQTCSPRAEDPQYGWVSFDNIGLAFLAIYNVISMSNWAPLSYQISDTTGSFGAVFFVTLILFGTFFSINIVLAVVVASYEENFSKQQTRDRQAAAMDLLATRESRHSRVIAVLRRARGLGKVHIDSIEVNADDVDAQGGTYAMSNSDDEDAELDLPPPRSAGAQVAPSQPVTPNGSRNPSLGGGDRGGANDDGGPVTMGSIRSQQGASFGAASGANSPPGSTRPGSRATSRGDGASRPPSIGGGGGDGGAAGDSKATRDSAPDPEGSPAVPDGDDTPGLPMPSHDEPQKPRQPQQHQVHQGVSASAQSSVTAGMASSQLPAGSSGTHSEVPPAGQAPGASAGPSLPPTGAAAPSLPRLPEGVPTPAGGASPVDRKEVASPPSSSASTKGALVAGAAGATHSLQPPTAVSGTLLQDAARLVFGAKADHAHMRELAEAERRQMAMGGRDSRASSASDSGLSEEERIVALAKAGKDDGAGVTPGAARDVPLPLSVGPSGDDAPAPSGFHPAPAAGRRKRDHLKLDSDAGAGAGAGARAGAGPGGAGRAPVSPLSPSERRRAELVQARQDEAAEQEEERAKRRKEKRQAKLRRQWAAAARIVLRSEEKLRSQRAWLRGKPRPIHWLNTFVRSGVFSAIIVIAIVINTILLAMDAKDNTRELDSALEQANVVLTAVFTAEMVLKLAGLGPRVYASDAFNVFDGIIVVTSLVELIVAAASPSGESGSIVGLFRTFRLLRVLKLAKSVKTLRILLVTTINSLPDIGWMSLVLVLFLFIFAVLGVQLFAGALAGLPSDPPYSFDDLFNSLFSVFQVLTGDDWTSIMADTAHATSGAAILYFVLLHAFGSYIVLSLFVAILLQRFSDQQDAAFDEEDYSEMGVLSLERSLLARDPTGFMAPPPTDKASSVASTREAANDIVAAVGEVVEEMQARDLVRRRQAKNKKDKHNNKDPGPGIVVRKPGETASASIFKADPHNRFTREDGAEFDEVLHGLNGSVCGCFHEDNCLRIGLFRLVTSSWFEVGVLIAILVNCVFLALESPDNEPTSVLSEVLATGDVVFAVLFTVEASFKIAAFGIWKAGPHAYLRSAWNVLDFFIVVVSLLSLALPDVSALRSLRALRPLRVVVRSPQIQVVIRALVYALPNIFNVFVLTMLLWLIFAILGVNQFKGTFSSCTDPGLDKAACVGMFVDESGANATRVWDTPVTNFDSVGPAMLTLFQVATLSDWATVARLAIAATGTDSAPKDGTNPLALLYFFAFIVVGSFFSLNLFIGVVIDNFNRLKKELDGSAFMTKEQRQLANADKLIRTVKIETRPEAPSASWRRVAFRIIMMPWFDPFIFGVIIANALTMCMQFYGMDAVYAAVLDGLNTAFLVIFGIEAVLKLSGLGIEVYWRSLWNRFDFIVFIASVIGVFFDAGAGASVIRVLRIARIIRIARVGMLRQLLTTLLNSVPSLWNIGGLLFVLFFIFATLGTNLFGRVPFEDVNDLGVSRHANFRNFGMSIFALWRVATGDAWEGLLYSTMAFSPTVAVVYFVVFQVGVAFVMINLFIAVILENFEESNEEEKGDSRLDEIHGWAEIWNKFDPLALKWVPVALFPRLMASAPRPFGFGRLIMRPSTVIATMAQLRVPLETRPASLFNGKIGSRILSASRASNPFQANFEPLPADGAHVFSGRSSKPQTLANPAGAPSHAASTASMAAPGSRTNSKRLGVPSDATAPDAAADRQSPTPMPEPGIANALSDQGADDADDPTSPLDKSPGSRRVWCVNLTATLKALAAVVAHLDVKLESEAGRRRYFAHEWLFVRMVETVAVQWLRRRRLARSAGSFKSEAGPGDTPPLASKPGAAAPAPRTAASHPAEPSRQLPPMEEAEAESGGGGRLGAAIGSSSRD</sequence>
<feature type="region of interest" description="Disordered" evidence="11">
    <location>
        <begin position="338"/>
        <end position="358"/>
    </location>
</feature>
<evidence type="ECO:0000256" key="1">
    <source>
        <dbReference type="ARBA" id="ARBA00004141"/>
    </source>
</evidence>
<feature type="region of interest" description="Disordered" evidence="11">
    <location>
        <begin position="1446"/>
        <end position="1466"/>
    </location>
</feature>
<dbReference type="FunFam" id="1.20.120.350:FF:000009">
    <property type="entry name" value="Voltage-dependent T-type calcium channel subunit alpha"/>
    <property type="match status" value="1"/>
</dbReference>
<feature type="compositionally biased region" description="Gly residues" evidence="11">
    <location>
        <begin position="757"/>
        <end position="767"/>
    </location>
</feature>
<reference evidence="14 15" key="1">
    <citation type="submission" date="2019-07" db="EMBL/GenBank/DDBJ databases">
        <title>Genomes of Cafeteria roenbergensis.</title>
        <authorList>
            <person name="Fischer M.G."/>
            <person name="Hackl T."/>
            <person name="Roman M."/>
        </authorList>
    </citation>
    <scope>NUCLEOTIDE SEQUENCE [LARGE SCALE GENOMIC DNA]</scope>
    <source>
        <strain evidence="14 15">E4-10P</strain>
    </source>
</reference>
<feature type="compositionally biased region" description="Low complexity" evidence="11">
    <location>
        <begin position="28"/>
        <end position="37"/>
    </location>
</feature>
<dbReference type="InterPro" id="IPR005821">
    <property type="entry name" value="Ion_trans_dom"/>
</dbReference>
<evidence type="ECO:0000256" key="3">
    <source>
        <dbReference type="ARBA" id="ARBA00022692"/>
    </source>
</evidence>
<dbReference type="Pfam" id="PF00520">
    <property type="entry name" value="Ion_trans"/>
    <property type="match status" value="5"/>
</dbReference>
<feature type="region of interest" description="Disordered" evidence="11">
    <location>
        <begin position="251"/>
        <end position="289"/>
    </location>
</feature>
<feature type="compositionally biased region" description="Polar residues" evidence="11">
    <location>
        <begin position="277"/>
        <end position="289"/>
    </location>
</feature>
<feature type="compositionally biased region" description="Gly residues" evidence="11">
    <location>
        <begin position="697"/>
        <end position="707"/>
    </location>
</feature>
<dbReference type="PANTHER" id="PTHR10037">
    <property type="entry name" value="VOLTAGE-GATED CATION CHANNEL CALCIUM AND SODIUM"/>
    <property type="match status" value="1"/>
</dbReference>
<dbReference type="Proteomes" id="UP000322899">
    <property type="component" value="Unassembled WGS sequence"/>
</dbReference>
<feature type="transmembrane region" description="Helical" evidence="12">
    <location>
        <begin position="1954"/>
        <end position="1978"/>
    </location>
</feature>
<keyword evidence="3 12" id="KW-0812">Transmembrane</keyword>
<keyword evidence="7" id="KW-0406">Ion transport</keyword>
<evidence type="ECO:0000256" key="12">
    <source>
        <dbReference type="SAM" id="Phobius"/>
    </source>
</evidence>
<evidence type="ECO:0000256" key="9">
    <source>
        <dbReference type="ARBA" id="ARBA00023180"/>
    </source>
</evidence>
<feature type="compositionally biased region" description="Low complexity" evidence="11">
    <location>
        <begin position="2348"/>
        <end position="2363"/>
    </location>
</feature>
<evidence type="ECO:0000256" key="10">
    <source>
        <dbReference type="ARBA" id="ARBA00023303"/>
    </source>
</evidence>
<gene>
    <name evidence="14" type="ORF">FNF27_07108</name>
</gene>
<accession>A0A5A8DU14</accession>
<keyword evidence="9" id="KW-0325">Glycoprotein</keyword>
<feature type="compositionally biased region" description="Basic residues" evidence="11">
    <location>
        <begin position="1446"/>
        <end position="1456"/>
    </location>
</feature>
<dbReference type="EMBL" id="VLTO01000074">
    <property type="protein sequence ID" value="KAA0168758.1"/>
    <property type="molecule type" value="Genomic_DNA"/>
</dbReference>
<feature type="compositionally biased region" description="Gly residues" evidence="11">
    <location>
        <begin position="1043"/>
        <end position="1059"/>
    </location>
</feature>
<feature type="compositionally biased region" description="Low complexity" evidence="11">
    <location>
        <begin position="722"/>
        <end position="736"/>
    </location>
</feature>
<feature type="transmembrane region" description="Helical" evidence="12">
    <location>
        <begin position="1527"/>
        <end position="1546"/>
    </location>
</feature>
<feature type="compositionally biased region" description="Polar residues" evidence="11">
    <location>
        <begin position="2179"/>
        <end position="2188"/>
    </location>
</feature>
<feature type="transmembrane region" description="Helical" evidence="12">
    <location>
        <begin position="1598"/>
        <end position="1615"/>
    </location>
</feature>
<evidence type="ECO:0000256" key="6">
    <source>
        <dbReference type="ARBA" id="ARBA00022989"/>
    </source>
</evidence>
<keyword evidence="2" id="KW-0813">Transport</keyword>
<feature type="domain" description="Ion transport" evidence="13">
    <location>
        <begin position="1840"/>
        <end position="2070"/>
    </location>
</feature>
<dbReference type="SUPFAM" id="SSF81324">
    <property type="entry name" value="Voltage-gated potassium channels"/>
    <property type="match status" value="5"/>
</dbReference>
<evidence type="ECO:0000256" key="2">
    <source>
        <dbReference type="ARBA" id="ARBA00022448"/>
    </source>
</evidence>
<feature type="compositionally biased region" description="Basic and acidic residues" evidence="11">
    <location>
        <begin position="976"/>
        <end position="991"/>
    </location>
</feature>
<keyword evidence="8 12" id="KW-0472">Membrane</keyword>
<feature type="transmembrane region" description="Helical" evidence="12">
    <location>
        <begin position="1141"/>
        <end position="1164"/>
    </location>
</feature>
<feature type="compositionally biased region" description="Low complexity" evidence="11">
    <location>
        <begin position="51"/>
        <end position="71"/>
    </location>
</feature>
<keyword evidence="6 12" id="KW-1133">Transmembrane helix</keyword>
<comment type="subcellular location">
    <subcellularLocation>
        <location evidence="1">Membrane</location>
        <topology evidence="1">Multi-pass membrane protein</topology>
    </subcellularLocation>
</comment>
<dbReference type="Gene3D" id="1.10.287.70">
    <property type="match status" value="4"/>
</dbReference>
<evidence type="ECO:0000259" key="13">
    <source>
        <dbReference type="Pfam" id="PF00520"/>
    </source>
</evidence>
<dbReference type="GO" id="GO:0001518">
    <property type="term" value="C:voltage-gated sodium channel complex"/>
    <property type="evidence" value="ECO:0007669"/>
    <property type="project" value="TreeGrafter"/>
</dbReference>
<feature type="compositionally biased region" description="Polar residues" evidence="11">
    <location>
        <begin position="682"/>
        <end position="695"/>
    </location>
</feature>
<keyword evidence="5" id="KW-0851">Voltage-gated channel</keyword>
<feature type="region of interest" description="Disordered" evidence="11">
    <location>
        <begin position="2173"/>
        <end position="2266"/>
    </location>
</feature>
<feature type="transmembrane region" description="Helical" evidence="12">
    <location>
        <begin position="1653"/>
        <end position="1672"/>
    </location>
</feature>
<feature type="region of interest" description="Disordered" evidence="11">
    <location>
        <begin position="1"/>
        <end position="74"/>
    </location>
</feature>
<feature type="transmembrane region" description="Helical" evidence="12">
    <location>
        <begin position="568"/>
        <end position="595"/>
    </location>
</feature>
<dbReference type="PANTHER" id="PTHR10037:SF62">
    <property type="entry name" value="SODIUM CHANNEL PROTEIN 60E"/>
    <property type="match status" value="1"/>
</dbReference>
<evidence type="ECO:0000256" key="7">
    <source>
        <dbReference type="ARBA" id="ARBA00023065"/>
    </source>
</evidence>
<feature type="domain" description="Ion transport" evidence="13">
    <location>
        <begin position="1146"/>
        <end position="1378"/>
    </location>
</feature>
<feature type="transmembrane region" description="Helical" evidence="12">
    <location>
        <begin position="1346"/>
        <end position="1369"/>
    </location>
</feature>
<feature type="compositionally biased region" description="Low complexity" evidence="11">
    <location>
        <begin position="2386"/>
        <end position="2395"/>
    </location>
</feature>